<protein>
    <submittedName>
        <fullName evidence="1">Uncharacterized protein</fullName>
    </submittedName>
</protein>
<evidence type="ECO:0000313" key="2">
    <source>
        <dbReference type="Proteomes" id="UP001281147"/>
    </source>
</evidence>
<proteinExistence type="predicted"/>
<dbReference type="Proteomes" id="UP001281147">
    <property type="component" value="Unassembled WGS sequence"/>
</dbReference>
<dbReference type="EMBL" id="JAUTXU010000116">
    <property type="protein sequence ID" value="KAK3706844.1"/>
    <property type="molecule type" value="Genomic_DNA"/>
</dbReference>
<sequence>MQMVKKFEQWLDLVHALGCDIIQVPSNFDRSGTTGSMDKLVADMVEIADLAAQQDPVVRIAYEAVAWGAHIDLWEQSWEVVKKVERPNLGLCLDTFHIAGRDLDVSKVFYIQLSDAEKLENPLIEGHEFYNAAQPACMSWSRNARLFPCEEEYGGHMPIVPIARAIVNKLGYRGWISMEIFSRHLLSSEEGIPVEYAKRARRSYDKVYERLGWNALDDREIRETFSRVPFTMNAPSLRTMSSMATRLKKRCESESAKAEGIFVPTMVKQPNRTAGSIVPSKVRTVWAVPQDLSRHISSPHPLALFPITTLVIEDHPGTKRES</sequence>
<organism evidence="1 2">
    <name type="scientific">Vermiconidia calcicola</name>
    <dbReference type="NCBI Taxonomy" id="1690605"/>
    <lineage>
        <taxon>Eukaryota</taxon>
        <taxon>Fungi</taxon>
        <taxon>Dikarya</taxon>
        <taxon>Ascomycota</taxon>
        <taxon>Pezizomycotina</taxon>
        <taxon>Dothideomycetes</taxon>
        <taxon>Dothideomycetidae</taxon>
        <taxon>Mycosphaerellales</taxon>
        <taxon>Extremaceae</taxon>
        <taxon>Vermiconidia</taxon>
    </lineage>
</organism>
<gene>
    <name evidence="1" type="ORF">LTR37_012523</name>
</gene>
<keyword evidence="2" id="KW-1185">Reference proteome</keyword>
<evidence type="ECO:0000313" key="1">
    <source>
        <dbReference type="EMBL" id="KAK3706844.1"/>
    </source>
</evidence>
<name>A0ACC3N0M1_9PEZI</name>
<accession>A0ACC3N0M1</accession>
<comment type="caution">
    <text evidence="1">The sequence shown here is derived from an EMBL/GenBank/DDBJ whole genome shotgun (WGS) entry which is preliminary data.</text>
</comment>
<reference evidence="1" key="1">
    <citation type="submission" date="2023-07" db="EMBL/GenBank/DDBJ databases">
        <title>Black Yeasts Isolated from many extreme environments.</title>
        <authorList>
            <person name="Coleine C."/>
            <person name="Stajich J.E."/>
            <person name="Selbmann L."/>
        </authorList>
    </citation>
    <scope>NUCLEOTIDE SEQUENCE</scope>
    <source>
        <strain evidence="1">CCFEE 5714</strain>
    </source>
</reference>